<evidence type="ECO:0000256" key="4">
    <source>
        <dbReference type="ARBA" id="ARBA00022478"/>
    </source>
</evidence>
<dbReference type="GeneID" id="80886874"/>
<protein>
    <recommendedName>
        <fullName evidence="3">DNA-directed RNA polymerase III subunit RPC9</fullName>
    </recommendedName>
</protein>
<dbReference type="InterPro" id="IPR006590">
    <property type="entry name" value="RNA_pol_Rpb4/RPC9_core"/>
</dbReference>
<proteinExistence type="inferred from homology"/>
<keyword evidence="9" id="KW-1185">Reference proteome</keyword>
<keyword evidence="4" id="KW-0240">DNA-directed RNA polymerase</keyword>
<dbReference type="PANTHER" id="PTHR15561:SF0">
    <property type="entry name" value="DNA-DIRECTED RNA POLYMERASE III SUBUNIT RPC9"/>
    <property type="match status" value="1"/>
</dbReference>
<reference evidence="8" key="1">
    <citation type="submission" date="2023-03" db="EMBL/GenBank/DDBJ databases">
        <title>Near-Complete genome sequence of Lipomyces tetrasporous NRRL Y-64009, an oleaginous yeast capable of growing on lignocellulosic hydrolysates.</title>
        <authorList>
            <consortium name="Lawrence Berkeley National Laboratory"/>
            <person name="Jagtap S.S."/>
            <person name="Liu J.-J."/>
            <person name="Walukiewicz H.E."/>
            <person name="Pangilinan J."/>
            <person name="Lipzen A."/>
            <person name="Ahrendt S."/>
            <person name="Koriabine M."/>
            <person name="Cobaugh K."/>
            <person name="Salamov A."/>
            <person name="Yoshinaga Y."/>
            <person name="Ng V."/>
            <person name="Daum C."/>
            <person name="Grigoriev I.V."/>
            <person name="Slininger P.J."/>
            <person name="Dien B.S."/>
            <person name="Jin Y.-S."/>
            <person name="Rao C.V."/>
        </authorList>
    </citation>
    <scope>NUCLEOTIDE SEQUENCE</scope>
    <source>
        <strain evidence="8">NRRL Y-64009</strain>
    </source>
</reference>
<evidence type="ECO:0000256" key="3">
    <source>
        <dbReference type="ARBA" id="ARBA00016672"/>
    </source>
</evidence>
<evidence type="ECO:0000313" key="8">
    <source>
        <dbReference type="EMBL" id="KAJ8101113.1"/>
    </source>
</evidence>
<dbReference type="EMBL" id="JARPMG010000004">
    <property type="protein sequence ID" value="KAJ8101113.1"/>
    <property type="molecule type" value="Genomic_DNA"/>
</dbReference>
<feature type="domain" description="RNA polymerase Rpb4/RPC9 core" evidence="7">
    <location>
        <begin position="1"/>
        <end position="128"/>
    </location>
</feature>
<evidence type="ECO:0000256" key="2">
    <source>
        <dbReference type="ARBA" id="ARBA00006898"/>
    </source>
</evidence>
<dbReference type="SMART" id="SM00657">
    <property type="entry name" value="RPOL4c"/>
    <property type="match status" value="1"/>
</dbReference>
<comment type="similarity">
    <text evidence="2">Belongs to the eukaryotic RPC9 RNA polymerase subunit family.</text>
</comment>
<dbReference type="SUPFAM" id="SSF47819">
    <property type="entry name" value="HRDC-like"/>
    <property type="match status" value="1"/>
</dbReference>
<dbReference type="InterPro" id="IPR038846">
    <property type="entry name" value="RPC9"/>
</dbReference>
<dbReference type="InterPro" id="IPR010997">
    <property type="entry name" value="HRDC-like_sf"/>
</dbReference>
<gene>
    <name evidence="8" type="ORF">POJ06DRAFT_88877</name>
</gene>
<dbReference type="GO" id="GO:0006384">
    <property type="term" value="P:transcription initiation at RNA polymerase III promoter"/>
    <property type="evidence" value="ECO:0007669"/>
    <property type="project" value="InterPro"/>
</dbReference>
<comment type="caution">
    <text evidence="8">The sequence shown here is derived from an EMBL/GenBank/DDBJ whole genome shotgun (WGS) entry which is preliminary data.</text>
</comment>
<dbReference type="Proteomes" id="UP001217417">
    <property type="component" value="Unassembled WGS sequence"/>
</dbReference>
<sequence length="132" mass="15169">MKVENPRDKLISNYEVLDHIHDIKRRQKRSASKHRAIQRTENLETILLELQGYLKGTPAAKQTAEDLREFLQQISAYELEKAEKLQLINVAPGSEAALHSLIEECDQRFTDEERQHMVALVAQSLHPDGQSQ</sequence>
<dbReference type="AlphaFoldDB" id="A0AAD7QTC1"/>
<dbReference type="PANTHER" id="PTHR15561">
    <property type="entry name" value="CALCITONIN GENE-RELATED PEPTIDE-RECEPTOR COMPONENT PROTEIN"/>
    <property type="match status" value="1"/>
</dbReference>
<name>A0AAD7QTC1_9ASCO</name>
<evidence type="ECO:0000256" key="6">
    <source>
        <dbReference type="ARBA" id="ARBA00023242"/>
    </source>
</evidence>
<comment type="subcellular location">
    <subcellularLocation>
        <location evidence="1">Nucleus</location>
    </subcellularLocation>
</comment>
<dbReference type="InterPro" id="IPR005574">
    <property type="entry name" value="Rpb4/RPC9"/>
</dbReference>
<dbReference type="Pfam" id="PF03874">
    <property type="entry name" value="RNA_pol_Rpb4"/>
    <property type="match status" value="1"/>
</dbReference>
<dbReference type="Gene3D" id="1.20.1250.40">
    <property type="match status" value="1"/>
</dbReference>
<evidence type="ECO:0000256" key="5">
    <source>
        <dbReference type="ARBA" id="ARBA00023163"/>
    </source>
</evidence>
<dbReference type="InterPro" id="IPR038324">
    <property type="entry name" value="Rpb4/RPC9_sf"/>
</dbReference>
<dbReference type="GO" id="GO:0005666">
    <property type="term" value="C:RNA polymerase III complex"/>
    <property type="evidence" value="ECO:0007669"/>
    <property type="project" value="InterPro"/>
</dbReference>
<evidence type="ECO:0000259" key="7">
    <source>
        <dbReference type="SMART" id="SM00657"/>
    </source>
</evidence>
<dbReference type="RefSeq" id="XP_056044563.1">
    <property type="nucleotide sequence ID" value="XM_056191708.1"/>
</dbReference>
<accession>A0AAD7QTC1</accession>
<dbReference type="GO" id="GO:0000166">
    <property type="term" value="F:nucleotide binding"/>
    <property type="evidence" value="ECO:0007669"/>
    <property type="project" value="InterPro"/>
</dbReference>
<keyword evidence="5" id="KW-0804">Transcription</keyword>
<evidence type="ECO:0000313" key="9">
    <source>
        <dbReference type="Proteomes" id="UP001217417"/>
    </source>
</evidence>
<organism evidence="8 9">
    <name type="scientific">Lipomyces tetrasporus</name>
    <dbReference type="NCBI Taxonomy" id="54092"/>
    <lineage>
        <taxon>Eukaryota</taxon>
        <taxon>Fungi</taxon>
        <taxon>Dikarya</taxon>
        <taxon>Ascomycota</taxon>
        <taxon>Saccharomycotina</taxon>
        <taxon>Lipomycetes</taxon>
        <taxon>Lipomycetales</taxon>
        <taxon>Lipomycetaceae</taxon>
        <taxon>Lipomyces</taxon>
    </lineage>
</organism>
<keyword evidence="6" id="KW-0539">Nucleus</keyword>
<evidence type="ECO:0000256" key="1">
    <source>
        <dbReference type="ARBA" id="ARBA00004123"/>
    </source>
</evidence>